<evidence type="ECO:0000313" key="3">
    <source>
        <dbReference type="Proteomes" id="UP001301216"/>
    </source>
</evidence>
<evidence type="ECO:0000313" key="2">
    <source>
        <dbReference type="EMBL" id="MCX2698776.1"/>
    </source>
</evidence>
<name>A0ABT3QT38_9HYPH</name>
<protein>
    <submittedName>
        <fullName evidence="2">Uncharacterized protein</fullName>
    </submittedName>
</protein>
<comment type="caution">
    <text evidence="2">The sequence shown here is derived from an EMBL/GenBank/DDBJ whole genome shotgun (WGS) entry which is preliminary data.</text>
</comment>
<feature type="transmembrane region" description="Helical" evidence="1">
    <location>
        <begin position="12"/>
        <end position="34"/>
    </location>
</feature>
<sequence length="73" mass="8157">MAEPKKSNPAIAAAVILVGFGVLAYFVPTIMLMLGERSQIAAVIFPIVFVLSFFAIFWLRARYQKKINSSKQH</sequence>
<keyword evidence="1" id="KW-1133">Transmembrane helix</keyword>
<accession>A0ABT3QT38</accession>
<keyword evidence="3" id="KW-1185">Reference proteome</keyword>
<reference evidence="2 3" key="1">
    <citation type="submission" date="2022-11" db="EMBL/GenBank/DDBJ databases">
        <title>Brucella sp. YY2X, whole genome shotgun sequencing project.</title>
        <authorList>
            <person name="Yang Y."/>
        </authorList>
    </citation>
    <scope>NUCLEOTIDE SEQUENCE [LARGE SCALE GENOMIC DNA]</scope>
    <source>
        <strain evidence="2 3">YY2X</strain>
    </source>
</reference>
<feature type="transmembrane region" description="Helical" evidence="1">
    <location>
        <begin position="40"/>
        <end position="59"/>
    </location>
</feature>
<organism evidence="2 3">
    <name type="scientific">Ochrobactrum chromiisoli</name>
    <dbReference type="NCBI Taxonomy" id="2993941"/>
    <lineage>
        <taxon>Bacteria</taxon>
        <taxon>Pseudomonadati</taxon>
        <taxon>Pseudomonadota</taxon>
        <taxon>Alphaproteobacteria</taxon>
        <taxon>Hyphomicrobiales</taxon>
        <taxon>Brucellaceae</taxon>
        <taxon>Brucella/Ochrobactrum group</taxon>
        <taxon>Ochrobactrum</taxon>
    </lineage>
</organism>
<dbReference type="EMBL" id="JAPHAV010000014">
    <property type="protein sequence ID" value="MCX2698776.1"/>
    <property type="molecule type" value="Genomic_DNA"/>
</dbReference>
<keyword evidence="1" id="KW-0812">Transmembrane</keyword>
<proteinExistence type="predicted"/>
<evidence type="ECO:0000256" key="1">
    <source>
        <dbReference type="SAM" id="Phobius"/>
    </source>
</evidence>
<dbReference type="Proteomes" id="UP001301216">
    <property type="component" value="Unassembled WGS sequence"/>
</dbReference>
<keyword evidence="1" id="KW-0472">Membrane</keyword>
<dbReference type="RefSeq" id="WP_265986427.1">
    <property type="nucleotide sequence ID" value="NZ_JAPHAV010000014.1"/>
</dbReference>
<gene>
    <name evidence="2" type="ORF">OPR82_18825</name>
</gene>